<dbReference type="Gene3D" id="3.40.1190.20">
    <property type="match status" value="1"/>
</dbReference>
<dbReference type="Proteomes" id="UP000321523">
    <property type="component" value="Unassembled WGS sequence"/>
</dbReference>
<evidence type="ECO:0000256" key="1">
    <source>
        <dbReference type="ARBA" id="ARBA00022679"/>
    </source>
</evidence>
<feature type="domain" description="HTH lacI-type" evidence="3">
    <location>
        <begin position="6"/>
        <end position="60"/>
    </location>
</feature>
<dbReference type="SUPFAM" id="SSF53613">
    <property type="entry name" value="Ribokinase-like"/>
    <property type="match status" value="1"/>
</dbReference>
<dbReference type="EMBL" id="BJYZ01000029">
    <property type="protein sequence ID" value="GEO41541.1"/>
    <property type="molecule type" value="Genomic_DNA"/>
</dbReference>
<dbReference type="InterPro" id="IPR029056">
    <property type="entry name" value="Ribokinase-like"/>
</dbReference>
<keyword evidence="5" id="KW-1185">Reference proteome</keyword>
<dbReference type="InterPro" id="IPR011611">
    <property type="entry name" value="PfkB_dom"/>
</dbReference>
<sequence length="395" mass="42069">MAHKRPTIADVARTAGVSIGTVSNAINYPEKVRPEKLARIEAAIERLNYRPSAVARFLPGGAAARRPADHLHLPRLISVGYISVDYVCRVGVLPHRDDRITADHIEKALGGPAANVAVAAAGVGSRFALDVELATAVGEDPDSDWALAELAQRGVHALTIRRPFNNRLSRCVVVVEANGSRTIINEPFELSEIDLTAHLAVTAESRPCCLHIEGYHYERMLGSVGRFHDAGWKVSLHTTGLPASSRTPEAFAGLVRAIDLVFVNDVTLRDIFTLRTSVATMIDNLEAWLHAIGPRADVVVTMGELGAVVFPKDDSALIFVPALAVDVVDATGAGDTFAGVFLALWLHGASLGEAAQHAAIAASLTTTAEGAQGRISSADEIRAELERMAPEEAEA</sequence>
<dbReference type="GO" id="GO:0016301">
    <property type="term" value="F:kinase activity"/>
    <property type="evidence" value="ECO:0007669"/>
    <property type="project" value="UniProtKB-KW"/>
</dbReference>
<dbReference type="PRINTS" id="PR00990">
    <property type="entry name" value="RIBOKINASE"/>
</dbReference>
<dbReference type="SMART" id="SM00354">
    <property type="entry name" value="HTH_LACI"/>
    <property type="match status" value="1"/>
</dbReference>
<evidence type="ECO:0000313" key="5">
    <source>
        <dbReference type="Proteomes" id="UP000321523"/>
    </source>
</evidence>
<dbReference type="Pfam" id="PF00294">
    <property type="entry name" value="PfkB"/>
    <property type="match status" value="1"/>
</dbReference>
<dbReference type="CDD" id="cd01392">
    <property type="entry name" value="HTH_LacI"/>
    <property type="match status" value="1"/>
</dbReference>
<dbReference type="GO" id="GO:0003677">
    <property type="term" value="F:DNA binding"/>
    <property type="evidence" value="ECO:0007669"/>
    <property type="project" value="InterPro"/>
</dbReference>
<dbReference type="InterPro" id="IPR000843">
    <property type="entry name" value="HTH_LacI"/>
</dbReference>
<dbReference type="PANTHER" id="PTHR10584">
    <property type="entry name" value="SUGAR KINASE"/>
    <property type="match status" value="1"/>
</dbReference>
<keyword evidence="1" id="KW-0808">Transferase</keyword>
<dbReference type="PROSITE" id="PS00356">
    <property type="entry name" value="HTH_LACI_1"/>
    <property type="match status" value="1"/>
</dbReference>
<keyword evidence="2 4" id="KW-0418">Kinase</keyword>
<dbReference type="OrthoDB" id="128688at2"/>
<dbReference type="SUPFAM" id="SSF47413">
    <property type="entry name" value="lambda repressor-like DNA-binding domains"/>
    <property type="match status" value="1"/>
</dbReference>
<accession>A0A512DYJ2</accession>
<gene>
    <name evidence="4" type="ORF">SAE02_56890</name>
</gene>
<evidence type="ECO:0000313" key="4">
    <source>
        <dbReference type="EMBL" id="GEO41541.1"/>
    </source>
</evidence>
<dbReference type="PROSITE" id="PS50932">
    <property type="entry name" value="HTH_LACI_2"/>
    <property type="match status" value="1"/>
</dbReference>
<dbReference type="Pfam" id="PF00356">
    <property type="entry name" value="LacI"/>
    <property type="match status" value="1"/>
</dbReference>
<dbReference type="GO" id="GO:0006355">
    <property type="term" value="P:regulation of DNA-templated transcription"/>
    <property type="evidence" value="ECO:0007669"/>
    <property type="project" value="InterPro"/>
</dbReference>
<name>A0A512DYJ2_9PROT</name>
<evidence type="ECO:0000259" key="3">
    <source>
        <dbReference type="PROSITE" id="PS50932"/>
    </source>
</evidence>
<comment type="caution">
    <text evidence="4">The sequence shown here is derived from an EMBL/GenBank/DDBJ whole genome shotgun (WGS) entry which is preliminary data.</text>
</comment>
<dbReference type="PANTHER" id="PTHR10584:SF167">
    <property type="entry name" value="PFKB DOMAIN PROTEIN"/>
    <property type="match status" value="1"/>
</dbReference>
<dbReference type="InterPro" id="IPR010982">
    <property type="entry name" value="Lambda_DNA-bd_dom_sf"/>
</dbReference>
<dbReference type="GO" id="GO:0006796">
    <property type="term" value="P:phosphate-containing compound metabolic process"/>
    <property type="evidence" value="ECO:0007669"/>
    <property type="project" value="UniProtKB-ARBA"/>
</dbReference>
<protein>
    <submittedName>
        <fullName evidence="4">Sugar kinase</fullName>
    </submittedName>
</protein>
<dbReference type="RefSeq" id="WP_044432832.1">
    <property type="nucleotide sequence ID" value="NZ_BJYZ01000029.1"/>
</dbReference>
<reference evidence="4 5" key="1">
    <citation type="submission" date="2019-07" db="EMBL/GenBank/DDBJ databases">
        <title>Whole genome shotgun sequence of Skermanella aerolata NBRC 106429.</title>
        <authorList>
            <person name="Hosoyama A."/>
            <person name="Uohara A."/>
            <person name="Ohji S."/>
            <person name="Ichikawa N."/>
        </authorList>
    </citation>
    <scope>NUCLEOTIDE SEQUENCE [LARGE SCALE GENOMIC DNA]</scope>
    <source>
        <strain evidence="4 5">NBRC 106429</strain>
    </source>
</reference>
<dbReference type="Gene3D" id="1.10.260.40">
    <property type="entry name" value="lambda repressor-like DNA-binding domains"/>
    <property type="match status" value="1"/>
</dbReference>
<dbReference type="AlphaFoldDB" id="A0A512DYJ2"/>
<evidence type="ECO:0000256" key="2">
    <source>
        <dbReference type="ARBA" id="ARBA00022777"/>
    </source>
</evidence>
<organism evidence="4 5">
    <name type="scientific">Skermanella aerolata</name>
    <dbReference type="NCBI Taxonomy" id="393310"/>
    <lineage>
        <taxon>Bacteria</taxon>
        <taxon>Pseudomonadati</taxon>
        <taxon>Pseudomonadota</taxon>
        <taxon>Alphaproteobacteria</taxon>
        <taxon>Rhodospirillales</taxon>
        <taxon>Azospirillaceae</taxon>
        <taxon>Skermanella</taxon>
    </lineage>
</organism>
<dbReference type="InterPro" id="IPR002139">
    <property type="entry name" value="Ribo/fructo_kinase"/>
</dbReference>
<proteinExistence type="predicted"/>